<evidence type="ECO:0000259" key="5">
    <source>
        <dbReference type="PROSITE" id="PS50931"/>
    </source>
</evidence>
<organism evidence="6 7">
    <name type="scientific">Staphylococcus massiliensis S46</name>
    <dbReference type="NCBI Taxonomy" id="1229783"/>
    <lineage>
        <taxon>Bacteria</taxon>
        <taxon>Bacillati</taxon>
        <taxon>Bacillota</taxon>
        <taxon>Bacilli</taxon>
        <taxon>Bacillales</taxon>
        <taxon>Staphylococcaceae</taxon>
        <taxon>Staphylococcus</taxon>
    </lineage>
</organism>
<reference evidence="6 7" key="1">
    <citation type="journal article" date="2013" name="Genome Announc.">
        <title>Genome Sequence of Staphylococcus massiliensis Strain S46, Isolated from the Surface of Healthy Human Skin.</title>
        <authorList>
            <person name="Srivastav R."/>
            <person name="Singh A."/>
            <person name="Jangir P.K."/>
            <person name="Kumari C."/>
            <person name="Muduli S."/>
            <person name="Sharma R."/>
        </authorList>
    </citation>
    <scope>NUCLEOTIDE SEQUENCE [LARGE SCALE GENOMIC DNA]</scope>
    <source>
        <strain evidence="6 7">S46</strain>
    </source>
</reference>
<evidence type="ECO:0000313" key="6">
    <source>
        <dbReference type="EMBL" id="EKU50127.1"/>
    </source>
</evidence>
<dbReference type="eggNOG" id="COG0583">
    <property type="taxonomic scope" value="Bacteria"/>
</dbReference>
<comment type="similarity">
    <text evidence="1">Belongs to the LysR transcriptional regulatory family.</text>
</comment>
<dbReference type="GO" id="GO:0003700">
    <property type="term" value="F:DNA-binding transcription factor activity"/>
    <property type="evidence" value="ECO:0007669"/>
    <property type="project" value="InterPro"/>
</dbReference>
<dbReference type="AlphaFoldDB" id="K9B5L8"/>
<dbReference type="PANTHER" id="PTHR30419">
    <property type="entry name" value="HTH-TYPE TRANSCRIPTIONAL REGULATOR YBHD"/>
    <property type="match status" value="1"/>
</dbReference>
<protein>
    <submittedName>
        <fullName evidence="6">LysR family transcriptional regulator</fullName>
    </submittedName>
</protein>
<dbReference type="Proteomes" id="UP000009885">
    <property type="component" value="Unassembled WGS sequence"/>
</dbReference>
<dbReference type="Pfam" id="PF00126">
    <property type="entry name" value="HTH_1"/>
    <property type="match status" value="1"/>
</dbReference>
<dbReference type="OrthoDB" id="9785745at2"/>
<dbReference type="PANTHER" id="PTHR30419:SF8">
    <property type="entry name" value="NITROGEN ASSIMILATION TRANSCRIPTIONAL ACTIVATOR-RELATED"/>
    <property type="match status" value="1"/>
</dbReference>
<dbReference type="SUPFAM" id="SSF46785">
    <property type="entry name" value="Winged helix' DNA-binding domain"/>
    <property type="match status" value="1"/>
</dbReference>
<proteinExistence type="inferred from homology"/>
<evidence type="ECO:0000256" key="4">
    <source>
        <dbReference type="ARBA" id="ARBA00023163"/>
    </source>
</evidence>
<keyword evidence="2" id="KW-0805">Transcription regulation</keyword>
<dbReference type="Gene3D" id="1.10.10.10">
    <property type="entry name" value="Winged helix-like DNA-binding domain superfamily/Winged helix DNA-binding domain"/>
    <property type="match status" value="1"/>
</dbReference>
<dbReference type="InterPro" id="IPR000847">
    <property type="entry name" value="LysR_HTH_N"/>
</dbReference>
<comment type="caution">
    <text evidence="6">The sequence shown here is derived from an EMBL/GenBank/DDBJ whole genome shotgun (WGS) entry which is preliminary data.</text>
</comment>
<dbReference type="PATRIC" id="fig|1229783.3.peg.532"/>
<dbReference type="SUPFAM" id="SSF53850">
    <property type="entry name" value="Periplasmic binding protein-like II"/>
    <property type="match status" value="1"/>
</dbReference>
<dbReference type="InterPro" id="IPR036390">
    <property type="entry name" value="WH_DNA-bd_sf"/>
</dbReference>
<dbReference type="PROSITE" id="PS50931">
    <property type="entry name" value="HTH_LYSR"/>
    <property type="match status" value="1"/>
</dbReference>
<dbReference type="InterPro" id="IPR036388">
    <property type="entry name" value="WH-like_DNA-bd_sf"/>
</dbReference>
<sequence length="289" mass="32833">MNTKQLMIFKHFVEQQNENVVAEMLQISQPTVTFHLKNLQKSYGVPLYLKKGKQLNLTEAGQMLYQNSTKILTLMSETEDLMEDFKTSKRGTLRIGASNAPIYSILPDTVKQYLEAYPTIDVKLSVDTAPRVIEMIHNREVDVGVISENGLPLEGLEVKRLTENPLMLSMDQEHPLASKDDIHLQDIKSYPFVIHSTGSTRESIDEWLNANLLEIDATMQSNNMNSLIETIRGSEFLSLMSACVVNHPDIISKPLPNPPKNRHISLVFKSDRYITPMIQNFISLLYKSI</sequence>
<feature type="domain" description="HTH lysR-type" evidence="5">
    <location>
        <begin position="1"/>
        <end position="58"/>
    </location>
</feature>
<name>K9B5L8_9STAP</name>
<evidence type="ECO:0000256" key="2">
    <source>
        <dbReference type="ARBA" id="ARBA00023015"/>
    </source>
</evidence>
<dbReference type="Gene3D" id="3.40.190.290">
    <property type="match status" value="1"/>
</dbReference>
<dbReference type="CDD" id="cd05466">
    <property type="entry name" value="PBP2_LTTR_substrate"/>
    <property type="match status" value="1"/>
</dbReference>
<gene>
    <name evidence="6" type="ORF">C273_02623</name>
</gene>
<dbReference type="RefSeq" id="WP_009382372.1">
    <property type="nucleotide sequence ID" value="NZ_AMSQ01000003.1"/>
</dbReference>
<dbReference type="GO" id="GO:0003677">
    <property type="term" value="F:DNA binding"/>
    <property type="evidence" value="ECO:0007669"/>
    <property type="project" value="UniProtKB-KW"/>
</dbReference>
<dbReference type="InterPro" id="IPR005119">
    <property type="entry name" value="LysR_subst-bd"/>
</dbReference>
<keyword evidence="3" id="KW-0238">DNA-binding</keyword>
<dbReference type="InterPro" id="IPR050950">
    <property type="entry name" value="HTH-type_LysR_regulators"/>
</dbReference>
<accession>K9B5L8</accession>
<evidence type="ECO:0000313" key="7">
    <source>
        <dbReference type="Proteomes" id="UP000009885"/>
    </source>
</evidence>
<keyword evidence="7" id="KW-1185">Reference proteome</keyword>
<evidence type="ECO:0000256" key="3">
    <source>
        <dbReference type="ARBA" id="ARBA00023125"/>
    </source>
</evidence>
<keyword evidence="4" id="KW-0804">Transcription</keyword>
<evidence type="ECO:0000256" key="1">
    <source>
        <dbReference type="ARBA" id="ARBA00009437"/>
    </source>
</evidence>
<dbReference type="STRING" id="1229783.C273_02623"/>
<dbReference type="EMBL" id="AMSQ01000003">
    <property type="protein sequence ID" value="EKU50127.1"/>
    <property type="molecule type" value="Genomic_DNA"/>
</dbReference>
<dbReference type="GO" id="GO:0005829">
    <property type="term" value="C:cytosol"/>
    <property type="evidence" value="ECO:0007669"/>
    <property type="project" value="TreeGrafter"/>
</dbReference>
<dbReference type="Pfam" id="PF03466">
    <property type="entry name" value="LysR_substrate"/>
    <property type="match status" value="1"/>
</dbReference>